<dbReference type="Proteomes" id="UP000215914">
    <property type="component" value="Unassembled WGS sequence"/>
</dbReference>
<sequence length="86" mass="10547">MISGCLLYCRVVNEMHSTRTRRKKEWAEKLSYPEVFWMYYDDETMYSNPEVVWMYVEIMCFCVNGDNFMCDCYFSRTKSCVVWMYC</sequence>
<dbReference type="Gramene" id="mRNA:HanXRQr2_Chr13g0579541">
    <property type="protein sequence ID" value="mRNA:HanXRQr2_Chr13g0579541"/>
    <property type="gene ID" value="HanXRQr2_Chr13g0579541"/>
</dbReference>
<gene>
    <name evidence="1" type="ORF">HanXRQr2_Chr13g0579541</name>
</gene>
<proteinExistence type="predicted"/>
<protein>
    <submittedName>
        <fullName evidence="1">Uncharacterized protein</fullName>
    </submittedName>
</protein>
<dbReference type="EMBL" id="MNCJ02000328">
    <property type="protein sequence ID" value="KAF5772640.1"/>
    <property type="molecule type" value="Genomic_DNA"/>
</dbReference>
<keyword evidence="2" id="KW-1185">Reference proteome</keyword>
<evidence type="ECO:0000313" key="2">
    <source>
        <dbReference type="Proteomes" id="UP000215914"/>
    </source>
</evidence>
<evidence type="ECO:0000313" key="1">
    <source>
        <dbReference type="EMBL" id="KAF5772640.1"/>
    </source>
</evidence>
<name>A0A9K3EGA0_HELAN</name>
<dbReference type="AlphaFoldDB" id="A0A9K3EGA0"/>
<reference evidence="1" key="2">
    <citation type="submission" date="2020-06" db="EMBL/GenBank/DDBJ databases">
        <title>Helianthus annuus Genome sequencing and assembly Release 2.</title>
        <authorList>
            <person name="Gouzy J."/>
            <person name="Langlade N."/>
            <person name="Munos S."/>
        </authorList>
    </citation>
    <scope>NUCLEOTIDE SEQUENCE</scope>
    <source>
        <tissue evidence="1">Leaves</tissue>
    </source>
</reference>
<comment type="caution">
    <text evidence="1">The sequence shown here is derived from an EMBL/GenBank/DDBJ whole genome shotgun (WGS) entry which is preliminary data.</text>
</comment>
<organism evidence="1 2">
    <name type="scientific">Helianthus annuus</name>
    <name type="common">Common sunflower</name>
    <dbReference type="NCBI Taxonomy" id="4232"/>
    <lineage>
        <taxon>Eukaryota</taxon>
        <taxon>Viridiplantae</taxon>
        <taxon>Streptophyta</taxon>
        <taxon>Embryophyta</taxon>
        <taxon>Tracheophyta</taxon>
        <taxon>Spermatophyta</taxon>
        <taxon>Magnoliopsida</taxon>
        <taxon>eudicotyledons</taxon>
        <taxon>Gunneridae</taxon>
        <taxon>Pentapetalae</taxon>
        <taxon>asterids</taxon>
        <taxon>campanulids</taxon>
        <taxon>Asterales</taxon>
        <taxon>Asteraceae</taxon>
        <taxon>Asteroideae</taxon>
        <taxon>Heliantheae alliance</taxon>
        <taxon>Heliantheae</taxon>
        <taxon>Helianthus</taxon>
    </lineage>
</organism>
<reference evidence="1" key="1">
    <citation type="journal article" date="2017" name="Nature">
        <title>The sunflower genome provides insights into oil metabolism, flowering and Asterid evolution.</title>
        <authorList>
            <person name="Badouin H."/>
            <person name="Gouzy J."/>
            <person name="Grassa C.J."/>
            <person name="Murat F."/>
            <person name="Staton S.E."/>
            <person name="Cottret L."/>
            <person name="Lelandais-Briere C."/>
            <person name="Owens G.L."/>
            <person name="Carrere S."/>
            <person name="Mayjonade B."/>
            <person name="Legrand L."/>
            <person name="Gill N."/>
            <person name="Kane N.C."/>
            <person name="Bowers J.E."/>
            <person name="Hubner S."/>
            <person name="Bellec A."/>
            <person name="Berard A."/>
            <person name="Berges H."/>
            <person name="Blanchet N."/>
            <person name="Boniface M.C."/>
            <person name="Brunel D."/>
            <person name="Catrice O."/>
            <person name="Chaidir N."/>
            <person name="Claudel C."/>
            <person name="Donnadieu C."/>
            <person name="Faraut T."/>
            <person name="Fievet G."/>
            <person name="Helmstetter N."/>
            <person name="King M."/>
            <person name="Knapp S.J."/>
            <person name="Lai Z."/>
            <person name="Le Paslier M.C."/>
            <person name="Lippi Y."/>
            <person name="Lorenzon L."/>
            <person name="Mandel J.R."/>
            <person name="Marage G."/>
            <person name="Marchand G."/>
            <person name="Marquand E."/>
            <person name="Bret-Mestries E."/>
            <person name="Morien E."/>
            <person name="Nambeesan S."/>
            <person name="Nguyen T."/>
            <person name="Pegot-Espagnet P."/>
            <person name="Pouilly N."/>
            <person name="Raftis F."/>
            <person name="Sallet E."/>
            <person name="Schiex T."/>
            <person name="Thomas J."/>
            <person name="Vandecasteele C."/>
            <person name="Vares D."/>
            <person name="Vear F."/>
            <person name="Vautrin S."/>
            <person name="Crespi M."/>
            <person name="Mangin B."/>
            <person name="Burke J.M."/>
            <person name="Salse J."/>
            <person name="Munos S."/>
            <person name="Vincourt P."/>
            <person name="Rieseberg L.H."/>
            <person name="Langlade N.B."/>
        </authorList>
    </citation>
    <scope>NUCLEOTIDE SEQUENCE</scope>
    <source>
        <tissue evidence="1">Leaves</tissue>
    </source>
</reference>
<accession>A0A9K3EGA0</accession>